<feature type="region of interest" description="Disordered" evidence="1">
    <location>
        <begin position="406"/>
        <end position="432"/>
    </location>
</feature>
<organism evidence="3 4">
    <name type="scientific">Rotaria magnacalcarata</name>
    <dbReference type="NCBI Taxonomy" id="392030"/>
    <lineage>
        <taxon>Eukaryota</taxon>
        <taxon>Metazoa</taxon>
        <taxon>Spiralia</taxon>
        <taxon>Gnathifera</taxon>
        <taxon>Rotifera</taxon>
        <taxon>Eurotatoria</taxon>
        <taxon>Bdelloidea</taxon>
        <taxon>Philodinida</taxon>
        <taxon>Philodinidae</taxon>
        <taxon>Rotaria</taxon>
    </lineage>
</organism>
<protein>
    <recommendedName>
        <fullName evidence="2">Cyclic nucleotide-binding domain-containing protein</fullName>
    </recommendedName>
</protein>
<accession>A0A816XXH2</accession>
<feature type="compositionally biased region" description="Polar residues" evidence="1">
    <location>
        <begin position="406"/>
        <end position="430"/>
    </location>
</feature>
<evidence type="ECO:0000313" key="3">
    <source>
        <dbReference type="EMBL" id="CAF2151338.1"/>
    </source>
</evidence>
<dbReference type="InterPro" id="IPR018490">
    <property type="entry name" value="cNMP-bd_dom_sf"/>
</dbReference>
<dbReference type="EMBL" id="CAJNRF010013735">
    <property type="protein sequence ID" value="CAF2151338.1"/>
    <property type="molecule type" value="Genomic_DNA"/>
</dbReference>
<evidence type="ECO:0000256" key="1">
    <source>
        <dbReference type="SAM" id="MobiDB-lite"/>
    </source>
</evidence>
<dbReference type="InterPro" id="IPR014710">
    <property type="entry name" value="RmlC-like_jellyroll"/>
</dbReference>
<name>A0A816XXH2_9BILA</name>
<proteinExistence type="predicted"/>
<feature type="domain" description="Cyclic nucleotide-binding" evidence="2">
    <location>
        <begin position="191"/>
        <end position="263"/>
    </location>
</feature>
<gene>
    <name evidence="3" type="ORF">WKI299_LOCUS30352</name>
</gene>
<dbReference type="InterPro" id="IPR000595">
    <property type="entry name" value="cNMP-bd_dom"/>
</dbReference>
<sequence length="582" mass="68375">MNFIVNKESYTYNKTPNYNRLIERVRQCIRERELEKQQHVKVYSMNHYAEHIKRCIHDNPSVGRVLSQFYNAVKNFPSQNNRFRSTIILDNNESKMSLDDKTSIDYSSRMSTQFESKADLSKINLTTSQSTQLNNLAAVKSTTHFIQPVRISRRIGGLMTKTTLAAINKTPRQRTTRDIGVLEHLLNRCESLRHLPTNVRHYAARSLLFFTYNPNTILARENFPSFLVYIIVYGQCLLLLETNQKTLLGHRLNIGDVYGDDSLRSIDFHHLNGLITNENTHCNLIGFFSRDIKAYGNYLSDIMRQSLLEQFRIQSIFNSIQWRTDILNYILKWTTYKQYSIDEIVYGNEEYEHENLYFILHGQISFVRLVEFPSNVIKHPEYSQFYQKLNKKTINTKEQYHSTNDFVSDPLSSNQSPLADGNSPRNVNDTINEKPALQKQRTTWRFLEIFLLSNGHYFGFEPTTIHSWYLTRSVVDITSIPKSRFEKLGSFAPVVFEKLRQDFLDIFPNEAFIRNSYIKNLQINKSNENETSKISNHKKQSTINSHNFEKMQWIPEQNILSKKITDENFSSYRSIKQKMKFL</sequence>
<dbReference type="AlphaFoldDB" id="A0A816XXH2"/>
<dbReference type="SUPFAM" id="SSF51206">
    <property type="entry name" value="cAMP-binding domain-like"/>
    <property type="match status" value="2"/>
</dbReference>
<dbReference type="Proteomes" id="UP000663856">
    <property type="component" value="Unassembled WGS sequence"/>
</dbReference>
<dbReference type="Gene3D" id="2.60.120.10">
    <property type="entry name" value="Jelly Rolls"/>
    <property type="match status" value="1"/>
</dbReference>
<comment type="caution">
    <text evidence="3">The sequence shown here is derived from an EMBL/GenBank/DDBJ whole genome shotgun (WGS) entry which is preliminary data.</text>
</comment>
<reference evidence="3" key="1">
    <citation type="submission" date="2021-02" db="EMBL/GenBank/DDBJ databases">
        <authorList>
            <person name="Nowell W R."/>
        </authorList>
    </citation>
    <scope>NUCLEOTIDE SEQUENCE</scope>
</reference>
<dbReference type="PROSITE" id="PS50042">
    <property type="entry name" value="CNMP_BINDING_3"/>
    <property type="match status" value="1"/>
</dbReference>
<evidence type="ECO:0000313" key="4">
    <source>
        <dbReference type="Proteomes" id="UP000663856"/>
    </source>
</evidence>
<evidence type="ECO:0000259" key="2">
    <source>
        <dbReference type="PROSITE" id="PS50042"/>
    </source>
</evidence>